<feature type="compositionally biased region" description="Polar residues" evidence="1">
    <location>
        <begin position="1"/>
        <end position="18"/>
    </location>
</feature>
<dbReference type="Proteomes" id="UP001231518">
    <property type="component" value="Chromosome 19"/>
</dbReference>
<dbReference type="PANTHER" id="PTHR33327:SF3">
    <property type="entry name" value="RNA-DIRECTED DNA POLYMERASE"/>
    <property type="match status" value="1"/>
</dbReference>
<proteinExistence type="predicted"/>
<comment type="caution">
    <text evidence="3">The sequence shown here is derived from an EMBL/GenBank/DDBJ whole genome shotgun (WGS) entry which is preliminary data.</text>
</comment>
<dbReference type="AlphaFoldDB" id="A0AAD7YTB1"/>
<feature type="domain" description="DUF7041" evidence="2">
    <location>
        <begin position="33"/>
        <end position="117"/>
    </location>
</feature>
<dbReference type="PANTHER" id="PTHR33327">
    <property type="entry name" value="ENDONUCLEASE"/>
    <property type="match status" value="1"/>
</dbReference>
<organism evidence="3 4">
    <name type="scientific">Mythimna separata</name>
    <name type="common">Oriental armyworm</name>
    <name type="synonym">Pseudaletia separata</name>
    <dbReference type="NCBI Taxonomy" id="271217"/>
    <lineage>
        <taxon>Eukaryota</taxon>
        <taxon>Metazoa</taxon>
        <taxon>Ecdysozoa</taxon>
        <taxon>Arthropoda</taxon>
        <taxon>Hexapoda</taxon>
        <taxon>Insecta</taxon>
        <taxon>Pterygota</taxon>
        <taxon>Neoptera</taxon>
        <taxon>Endopterygota</taxon>
        <taxon>Lepidoptera</taxon>
        <taxon>Glossata</taxon>
        <taxon>Ditrysia</taxon>
        <taxon>Noctuoidea</taxon>
        <taxon>Noctuidae</taxon>
        <taxon>Noctuinae</taxon>
        <taxon>Hadenini</taxon>
        <taxon>Mythimna</taxon>
    </lineage>
</organism>
<reference evidence="3" key="1">
    <citation type="submission" date="2023-03" db="EMBL/GenBank/DDBJ databases">
        <title>Chromosome-level genomes of two armyworms, Mythimna separata and Mythimna loreyi, provide insights into the biosynthesis and reception of sex pheromones.</title>
        <authorList>
            <person name="Zhao H."/>
        </authorList>
    </citation>
    <scope>NUCLEOTIDE SEQUENCE</scope>
    <source>
        <strain evidence="3">BeijingLab</strain>
        <tissue evidence="3">Pupa</tissue>
    </source>
</reference>
<feature type="region of interest" description="Disordered" evidence="1">
    <location>
        <begin position="1"/>
        <end position="23"/>
    </location>
</feature>
<evidence type="ECO:0000259" key="2">
    <source>
        <dbReference type="Pfam" id="PF23055"/>
    </source>
</evidence>
<protein>
    <recommendedName>
        <fullName evidence="2">DUF7041 domain-containing protein</fullName>
    </recommendedName>
</protein>
<feature type="compositionally biased region" description="Basic residues" evidence="1">
    <location>
        <begin position="236"/>
        <end position="258"/>
    </location>
</feature>
<accession>A0AAD7YTB1</accession>
<sequence length="314" mass="36036">MNPSTLKLNDGSETSSPQKDSHELSAVSYNQRIPPLWRNRIKLWFLQFEAIVSAGKLSDKELSELLIRQLDLQDLDEIQDIMFDTKTATENNRYATMKTRLIQTYDESDHTKLERLLSTVELGDLKPSQLLRRMQNLAGNNIAENTLRVIWTKHLPPSVRAILAVSETIAKKTELNELAIMADKMLEQLHHQISAVHNIPSPATLSTPPEPKNHENALLHAKIDMLAKEIAEIKTHHSHYGRQRGRNWRGAPRHRSRSAYRSPHGNRRSDSNNQHRTEYIDNSICYFHRKFGGQARKCTRPCTYEDKHPSSSGN</sequence>
<feature type="region of interest" description="Disordered" evidence="1">
    <location>
        <begin position="235"/>
        <end position="275"/>
    </location>
</feature>
<name>A0AAD7YTB1_MYTSE</name>
<dbReference type="Pfam" id="PF23055">
    <property type="entry name" value="DUF7041"/>
    <property type="match status" value="1"/>
</dbReference>
<evidence type="ECO:0000313" key="3">
    <source>
        <dbReference type="EMBL" id="KAJ8728516.1"/>
    </source>
</evidence>
<dbReference type="InterPro" id="IPR055469">
    <property type="entry name" value="DUF7041"/>
</dbReference>
<keyword evidence="4" id="KW-1185">Reference proteome</keyword>
<evidence type="ECO:0000256" key="1">
    <source>
        <dbReference type="SAM" id="MobiDB-lite"/>
    </source>
</evidence>
<evidence type="ECO:0000313" key="4">
    <source>
        <dbReference type="Proteomes" id="UP001231518"/>
    </source>
</evidence>
<gene>
    <name evidence="3" type="ORF">PYW07_006212</name>
</gene>
<dbReference type="EMBL" id="JARGEI010000007">
    <property type="protein sequence ID" value="KAJ8728516.1"/>
    <property type="molecule type" value="Genomic_DNA"/>
</dbReference>